<dbReference type="PROSITE" id="PS51257">
    <property type="entry name" value="PROKAR_LIPOPROTEIN"/>
    <property type="match status" value="1"/>
</dbReference>
<feature type="transmembrane region" description="Helical" evidence="1">
    <location>
        <begin position="167"/>
        <end position="185"/>
    </location>
</feature>
<evidence type="ECO:0008006" key="5">
    <source>
        <dbReference type="Google" id="ProtNLM"/>
    </source>
</evidence>
<keyword evidence="2" id="KW-0732">Signal</keyword>
<organism evidence="3 4">
    <name type="scientific">Arthrobacter caoxuetaonis</name>
    <dbReference type="NCBI Taxonomy" id="2886935"/>
    <lineage>
        <taxon>Bacteria</taxon>
        <taxon>Bacillati</taxon>
        <taxon>Actinomycetota</taxon>
        <taxon>Actinomycetes</taxon>
        <taxon>Micrococcales</taxon>
        <taxon>Micrococcaceae</taxon>
        <taxon>Arthrobacter</taxon>
    </lineage>
</organism>
<feature type="transmembrane region" description="Helical" evidence="1">
    <location>
        <begin position="192"/>
        <end position="213"/>
    </location>
</feature>
<gene>
    <name evidence="3" type="ORF">LJ757_02370</name>
</gene>
<evidence type="ECO:0000256" key="2">
    <source>
        <dbReference type="SAM" id="SignalP"/>
    </source>
</evidence>
<dbReference type="EMBL" id="JAJFZV010000001">
    <property type="protein sequence ID" value="MCC3296650.1"/>
    <property type="molecule type" value="Genomic_DNA"/>
</dbReference>
<accession>A0A9X1SAH9</accession>
<feature type="chain" id="PRO_5040995105" description="Integral membrane protein" evidence="2">
    <location>
        <begin position="24"/>
        <end position="274"/>
    </location>
</feature>
<comment type="caution">
    <text evidence="3">The sequence shown here is derived from an EMBL/GenBank/DDBJ whole genome shotgun (WGS) entry which is preliminary data.</text>
</comment>
<keyword evidence="4" id="KW-1185">Reference proteome</keyword>
<name>A0A9X1SAH9_9MICC</name>
<keyword evidence="1" id="KW-0472">Membrane</keyword>
<keyword evidence="1" id="KW-1133">Transmembrane helix</keyword>
<feature type="signal peptide" evidence="2">
    <location>
        <begin position="1"/>
        <end position="23"/>
    </location>
</feature>
<feature type="transmembrane region" description="Helical" evidence="1">
    <location>
        <begin position="245"/>
        <end position="267"/>
    </location>
</feature>
<dbReference type="AlphaFoldDB" id="A0A9X1SAH9"/>
<sequence length="274" mass="27805">MRSFASALLVVAAVLLAGTAACGAWLAQHVVSGPGFASLAQPLGEDQAFQAELSAAVADQAGQAATDGLPEGMASFVEPIVERIVSGIQQDPGYPDAWTATLENSHAETFDTGVPTLDIGPLLNLATAGIAGEMGTEAPDAGPRPIVVSNTDRSAELANLTRFAESWPLFTAAAALALLLGLLAARRRSTTLALAGLGAVALGVVLWLAAGALPGLAEGRLPANPVASTFISALAPRAAENFQGWLVPLMLGAGALAVVGLIFRLVAGSRRQVR</sequence>
<dbReference type="Proteomes" id="UP001139158">
    <property type="component" value="Unassembled WGS sequence"/>
</dbReference>
<keyword evidence="1" id="KW-0812">Transmembrane</keyword>
<reference evidence="3" key="1">
    <citation type="submission" date="2021-10" db="EMBL/GenBank/DDBJ databases">
        <title>Novel species in genus Arthrobacter.</title>
        <authorList>
            <person name="Liu Y."/>
        </authorList>
    </citation>
    <scope>NUCLEOTIDE SEQUENCE</scope>
    <source>
        <strain evidence="3">Zg-Y453</strain>
    </source>
</reference>
<dbReference type="RefSeq" id="WP_227894388.1">
    <property type="nucleotide sequence ID" value="NZ_CP099466.1"/>
</dbReference>
<protein>
    <recommendedName>
        <fullName evidence="5">Integral membrane protein</fullName>
    </recommendedName>
</protein>
<evidence type="ECO:0000256" key="1">
    <source>
        <dbReference type="SAM" id="Phobius"/>
    </source>
</evidence>
<evidence type="ECO:0000313" key="3">
    <source>
        <dbReference type="EMBL" id="MCC3296650.1"/>
    </source>
</evidence>
<proteinExistence type="predicted"/>
<evidence type="ECO:0000313" key="4">
    <source>
        <dbReference type="Proteomes" id="UP001139158"/>
    </source>
</evidence>